<evidence type="ECO:0000313" key="4">
    <source>
        <dbReference type="Proteomes" id="UP001190700"/>
    </source>
</evidence>
<feature type="region of interest" description="Disordered" evidence="1">
    <location>
        <begin position="272"/>
        <end position="301"/>
    </location>
</feature>
<name>A0AAE0GYL3_9CHLO</name>
<dbReference type="InterPro" id="IPR041538">
    <property type="entry name" value="RavA-like_AAA_lid"/>
</dbReference>
<feature type="compositionally biased region" description="Basic residues" evidence="1">
    <location>
        <begin position="272"/>
        <end position="290"/>
    </location>
</feature>
<dbReference type="AlphaFoldDB" id="A0AAE0GYL3"/>
<comment type="caution">
    <text evidence="3">The sequence shown here is derived from an EMBL/GenBank/DDBJ whole genome shotgun (WGS) entry which is preliminary data.</text>
</comment>
<sequence length="301" mass="33977">MRERSGQRSAQQEVEVPTEVLLLLRDMRAHLRDHAEPPVYISDRRLKKIKNMIVVAAHAQGRSRVLMVDCLLAQHAAWNLPEEQHVIAEWLLEHLCADPAIPQLQFLLEGLTARASKAVLQSAEQRARHGDEVAAVGDELEKLRAAVGVEWTSRRALALSIEAAPRDLWLQRSDCSALQQRVAPRARAQLQGLEELLISIQSLTVAVRVCQNENLQVSKVELLDLVNTPRESTTNGAGESSGRAFGDEELGWSRQEAKANLSADDFREWRRLQRTTRKKNKGAGGQRRRRQAEFNDDDDDW</sequence>
<feature type="domain" description="ATPase RavA-like AAA lid" evidence="2">
    <location>
        <begin position="20"/>
        <end position="91"/>
    </location>
</feature>
<dbReference type="Pfam" id="PF17868">
    <property type="entry name" value="AAA_lid_8"/>
    <property type="match status" value="1"/>
</dbReference>
<accession>A0AAE0GYL3</accession>
<reference evidence="3 4" key="1">
    <citation type="journal article" date="2015" name="Genome Biol. Evol.">
        <title>Comparative Genomics of a Bacterivorous Green Alga Reveals Evolutionary Causalities and Consequences of Phago-Mixotrophic Mode of Nutrition.</title>
        <authorList>
            <person name="Burns J.A."/>
            <person name="Paasch A."/>
            <person name="Narechania A."/>
            <person name="Kim E."/>
        </authorList>
    </citation>
    <scope>NUCLEOTIDE SEQUENCE [LARGE SCALE GENOMIC DNA]</scope>
    <source>
        <strain evidence="3 4">PLY_AMNH</strain>
    </source>
</reference>
<proteinExistence type="predicted"/>
<dbReference type="PANTHER" id="PTHR32204">
    <property type="entry name" value="ATPASE RAVA"/>
    <property type="match status" value="1"/>
</dbReference>
<dbReference type="EMBL" id="LGRX02001232">
    <property type="protein sequence ID" value="KAK3286538.1"/>
    <property type="molecule type" value="Genomic_DNA"/>
</dbReference>
<organism evidence="3 4">
    <name type="scientific">Cymbomonas tetramitiformis</name>
    <dbReference type="NCBI Taxonomy" id="36881"/>
    <lineage>
        <taxon>Eukaryota</taxon>
        <taxon>Viridiplantae</taxon>
        <taxon>Chlorophyta</taxon>
        <taxon>Pyramimonadophyceae</taxon>
        <taxon>Pyramimonadales</taxon>
        <taxon>Pyramimonadaceae</taxon>
        <taxon>Cymbomonas</taxon>
    </lineage>
</organism>
<feature type="region of interest" description="Disordered" evidence="1">
    <location>
        <begin position="230"/>
        <end position="250"/>
    </location>
</feature>
<evidence type="ECO:0000313" key="3">
    <source>
        <dbReference type="EMBL" id="KAK3286538.1"/>
    </source>
</evidence>
<dbReference type="PANTHER" id="PTHR32204:SF0">
    <property type="entry name" value="ATPASE RAVA"/>
    <property type="match status" value="1"/>
</dbReference>
<evidence type="ECO:0000259" key="2">
    <source>
        <dbReference type="Pfam" id="PF17868"/>
    </source>
</evidence>
<dbReference type="Proteomes" id="UP001190700">
    <property type="component" value="Unassembled WGS sequence"/>
</dbReference>
<protein>
    <recommendedName>
        <fullName evidence="2">ATPase RavA-like AAA lid domain-containing protein</fullName>
    </recommendedName>
</protein>
<gene>
    <name evidence="3" type="ORF">CYMTET_5916</name>
</gene>
<keyword evidence="4" id="KW-1185">Reference proteome</keyword>
<evidence type="ECO:0000256" key="1">
    <source>
        <dbReference type="SAM" id="MobiDB-lite"/>
    </source>
</evidence>
<dbReference type="InterPro" id="IPR050513">
    <property type="entry name" value="RavA_ATPases"/>
</dbReference>